<organism evidence="1 2">
    <name type="scientific">Allokutzneria albata</name>
    <name type="common">Kibdelosporangium albatum</name>
    <dbReference type="NCBI Taxonomy" id="211114"/>
    <lineage>
        <taxon>Bacteria</taxon>
        <taxon>Bacillati</taxon>
        <taxon>Actinomycetota</taxon>
        <taxon>Actinomycetes</taxon>
        <taxon>Pseudonocardiales</taxon>
        <taxon>Pseudonocardiaceae</taxon>
        <taxon>Allokutzneria</taxon>
    </lineage>
</organism>
<dbReference type="STRING" id="211114.SAMN04489726_7609"/>
<dbReference type="Proteomes" id="UP000183376">
    <property type="component" value="Chromosome I"/>
</dbReference>
<dbReference type="AlphaFoldDB" id="A0A1H0D695"/>
<keyword evidence="2" id="KW-1185">Reference proteome</keyword>
<evidence type="ECO:0000313" key="2">
    <source>
        <dbReference type="Proteomes" id="UP000183376"/>
    </source>
</evidence>
<dbReference type="eggNOG" id="ENOG502ZAM6">
    <property type="taxonomic scope" value="Bacteria"/>
</dbReference>
<gene>
    <name evidence="1" type="ORF">SAMN04489726_7609</name>
</gene>
<proteinExistence type="predicted"/>
<protein>
    <submittedName>
        <fullName evidence="1">Uncharacterized protein</fullName>
    </submittedName>
</protein>
<reference evidence="1 2" key="1">
    <citation type="submission" date="2016-10" db="EMBL/GenBank/DDBJ databases">
        <authorList>
            <person name="de Groot N.N."/>
        </authorList>
    </citation>
    <scope>NUCLEOTIDE SEQUENCE [LARGE SCALE GENOMIC DNA]</scope>
    <source>
        <strain evidence="1 2">DSM 44149</strain>
    </source>
</reference>
<accession>A0A1H0D695</accession>
<sequence length="274" mass="28813">MSLLSVYVFSPVPSDWQPVGTGITSGVSGSALTASGGLLIVRDSKKSGENRAALVSFPGARVTPLTWVGPVPVDLEALAAVPGRPDEFVALASSGKGARISLRGNEVHVLREFAVPEVDDDDNYEGFALTVLGGRTVAAWADRGQDERSGRLIAAEVDIDRMTFGPVTSLTIRASYPQRDVRHISDIAITDSGEVLASSASDPGDEGPFDSSLYRSARISAEDGAVALRPIGEHQEIARYGGHKIEAVTCTTAHCDHRVLGTDDEAAGGAIRFD</sequence>
<dbReference type="EMBL" id="LT629701">
    <property type="protein sequence ID" value="SDN65663.1"/>
    <property type="molecule type" value="Genomic_DNA"/>
</dbReference>
<evidence type="ECO:0000313" key="1">
    <source>
        <dbReference type="EMBL" id="SDN65663.1"/>
    </source>
</evidence>
<name>A0A1H0D695_ALLAB</name>